<protein>
    <submittedName>
        <fullName evidence="1">Uncharacterized protein</fullName>
    </submittedName>
</protein>
<sequence length="153" mass="17360">MTRMLINEALMEEASKYIASHSRPFFSLGKCGTKIAEGLELGPLRIILVDGKEAEVSEVSGLANERTEKGTKVVLDRASQETMEEGDERGEILFLLRRMKEMKVQKGKKWKLKGRKKRKMESSKFKRELRKLEWTVNYLGGGGEEGRGKGQLL</sequence>
<evidence type="ECO:0000313" key="2">
    <source>
        <dbReference type="Proteomes" id="UP000288805"/>
    </source>
</evidence>
<dbReference type="Proteomes" id="UP000288805">
    <property type="component" value="Unassembled WGS sequence"/>
</dbReference>
<organism evidence="1 2">
    <name type="scientific">Vitis vinifera</name>
    <name type="common">Grape</name>
    <dbReference type="NCBI Taxonomy" id="29760"/>
    <lineage>
        <taxon>Eukaryota</taxon>
        <taxon>Viridiplantae</taxon>
        <taxon>Streptophyta</taxon>
        <taxon>Embryophyta</taxon>
        <taxon>Tracheophyta</taxon>
        <taxon>Spermatophyta</taxon>
        <taxon>Magnoliopsida</taxon>
        <taxon>eudicotyledons</taxon>
        <taxon>Gunneridae</taxon>
        <taxon>Pentapetalae</taxon>
        <taxon>rosids</taxon>
        <taxon>Vitales</taxon>
        <taxon>Vitaceae</taxon>
        <taxon>Viteae</taxon>
        <taxon>Vitis</taxon>
    </lineage>
</organism>
<reference evidence="1 2" key="1">
    <citation type="journal article" date="2018" name="PLoS Genet.">
        <title>Population sequencing reveals clonal diversity and ancestral inbreeding in the grapevine cultivar Chardonnay.</title>
        <authorList>
            <person name="Roach M.J."/>
            <person name="Johnson D.L."/>
            <person name="Bohlmann J."/>
            <person name="van Vuuren H.J."/>
            <person name="Jones S.J."/>
            <person name="Pretorius I.S."/>
            <person name="Schmidt S.A."/>
            <person name="Borneman A.R."/>
        </authorList>
    </citation>
    <scope>NUCLEOTIDE SEQUENCE [LARGE SCALE GENOMIC DNA]</scope>
    <source>
        <strain evidence="2">cv. Chardonnay</strain>
        <tissue evidence="1">Leaf</tissue>
    </source>
</reference>
<evidence type="ECO:0000313" key="1">
    <source>
        <dbReference type="EMBL" id="RVX14749.1"/>
    </source>
</evidence>
<dbReference type="AlphaFoldDB" id="A0A438K0N9"/>
<gene>
    <name evidence="1" type="ORF">CK203_012045</name>
</gene>
<comment type="caution">
    <text evidence="1">The sequence shown here is derived from an EMBL/GenBank/DDBJ whole genome shotgun (WGS) entry which is preliminary data.</text>
</comment>
<dbReference type="EMBL" id="QGNW01000020">
    <property type="protein sequence ID" value="RVX14749.1"/>
    <property type="molecule type" value="Genomic_DNA"/>
</dbReference>
<accession>A0A438K0N9</accession>
<proteinExistence type="predicted"/>
<name>A0A438K0N9_VITVI</name>